<evidence type="ECO:0000313" key="2">
    <source>
        <dbReference type="Proteomes" id="UP000643701"/>
    </source>
</evidence>
<name>A0A967AH15_9FLAO</name>
<dbReference type="EMBL" id="JAANAS010000061">
    <property type="protein sequence ID" value="NGZ90331.1"/>
    <property type="molecule type" value="Genomic_DNA"/>
</dbReference>
<accession>A0A967AH15</accession>
<evidence type="ECO:0008006" key="3">
    <source>
        <dbReference type="Google" id="ProtNLM"/>
    </source>
</evidence>
<dbReference type="AlphaFoldDB" id="A0A967AH15"/>
<protein>
    <recommendedName>
        <fullName evidence="3">Outer membrane protein assembly factor BamA</fullName>
    </recommendedName>
</protein>
<dbReference type="RefSeq" id="WP_166400577.1">
    <property type="nucleotide sequence ID" value="NZ_JAANAS010000061.1"/>
</dbReference>
<evidence type="ECO:0000313" key="1">
    <source>
        <dbReference type="EMBL" id="NGZ90331.1"/>
    </source>
</evidence>
<comment type="caution">
    <text evidence="1">The sequence shown here is derived from an EMBL/GenBank/DDBJ whole genome shotgun (WGS) entry which is preliminary data.</text>
</comment>
<organism evidence="1 2">
    <name type="scientific">Psychroflexus maritimus</name>
    <dbReference type="NCBI Taxonomy" id="2714865"/>
    <lineage>
        <taxon>Bacteria</taxon>
        <taxon>Pseudomonadati</taxon>
        <taxon>Bacteroidota</taxon>
        <taxon>Flavobacteriia</taxon>
        <taxon>Flavobacteriales</taxon>
        <taxon>Flavobacteriaceae</taxon>
        <taxon>Psychroflexus</taxon>
    </lineage>
</organism>
<dbReference type="Proteomes" id="UP000643701">
    <property type="component" value="Unassembled WGS sequence"/>
</dbReference>
<keyword evidence="2" id="KW-1185">Reference proteome</keyword>
<proteinExistence type="predicted"/>
<dbReference type="Gene3D" id="3.10.20.310">
    <property type="entry name" value="membrane protein fhac"/>
    <property type="match status" value="1"/>
</dbReference>
<gene>
    <name evidence="1" type="ORF">G7034_08695</name>
</gene>
<reference evidence="1" key="1">
    <citation type="submission" date="2020-03" db="EMBL/GenBank/DDBJ databases">
        <title>Psychroflexus Maritimus sp. nov., isolate from marine sediment.</title>
        <authorList>
            <person name="Zhong Y.-L."/>
        </authorList>
    </citation>
    <scope>NUCLEOTIDE SEQUENCE</scope>
    <source>
        <strain evidence="1">C1</strain>
    </source>
</reference>
<sequence length="556" mass="64882">MTKTRLNIVWVIFLFGTLNSIAQEIEYRLIINDSTKQAPKNISKKFNSIKELETFKKEEINSLWELGYIHLKVDSLISNKNSIQQYISLNQRIDSIFIDVPEKYATYIKDTRKKIKIKFEEWKKFQEVLINNLRTNGYDFAKVKYSPVSVHGNYLFAKLAVEVNELKKYNRVYIKGYKQFPKSFKKHHIRIRKGEIYTEKKLKQRTKTIQNLDFVNEIKNPEVQFSKDSVNVFLYLEKRKINSFDGFIGFSNEDEGSGLDLNGYLDVVLKNNLNLGETLIIQYKNDGQEQQIFQSRLVLPFIFNSRFTPEAGIELFRQDSTFSRSTQELKLGYHINHQWSIATDLEAVNSSNLLANEEKPTSTSTIGDYKSNFYGVSTRFLNRKKNIGQIVHQDLIKLRILQGRRKSLNKNLQQLRLEFYGETLQKILKNTYLNLASVVQIIDSDQYLNNELYRLGGLRSMRGFEENSLIASSFYSLQTEIRYFLSSDLYVNSVLDYGYYQNELVNLKENLVSFGFGIGLNTKGGLLRLIFANGRSSQQKFNFQNTQVHLSLNTFF</sequence>
<dbReference type="Gene3D" id="2.40.160.50">
    <property type="entry name" value="membrane protein fhac: a member of the omp85/tpsb transporter family"/>
    <property type="match status" value="1"/>
</dbReference>